<dbReference type="GO" id="GO:0016491">
    <property type="term" value="F:oxidoreductase activity"/>
    <property type="evidence" value="ECO:0007669"/>
    <property type="project" value="UniProtKB-KW"/>
</dbReference>
<organism evidence="5 6">
    <name type="scientific">Aspergillus bombycis</name>
    <dbReference type="NCBI Taxonomy" id="109264"/>
    <lineage>
        <taxon>Eukaryota</taxon>
        <taxon>Fungi</taxon>
        <taxon>Dikarya</taxon>
        <taxon>Ascomycota</taxon>
        <taxon>Pezizomycotina</taxon>
        <taxon>Eurotiomycetes</taxon>
        <taxon>Eurotiomycetidae</taxon>
        <taxon>Eurotiales</taxon>
        <taxon>Aspergillaceae</taxon>
        <taxon>Aspergillus</taxon>
    </lineage>
</organism>
<dbReference type="InterPro" id="IPR051609">
    <property type="entry name" value="NmrA/Isoflavone_reductase-like"/>
</dbReference>
<gene>
    <name evidence="5" type="ORF">ABOM_001899</name>
</gene>
<evidence type="ECO:0000259" key="4">
    <source>
        <dbReference type="Pfam" id="PF05368"/>
    </source>
</evidence>
<accession>A0A1F8AE27</accession>
<evidence type="ECO:0000256" key="3">
    <source>
        <dbReference type="SAM" id="Coils"/>
    </source>
</evidence>
<name>A0A1F8AE27_9EURO</name>
<dbReference type="PANTHER" id="PTHR47706:SF9">
    <property type="entry name" value="NMRA-LIKE DOMAIN-CONTAINING PROTEIN-RELATED"/>
    <property type="match status" value="1"/>
</dbReference>
<dbReference type="Gene3D" id="3.40.50.720">
    <property type="entry name" value="NAD(P)-binding Rossmann-like Domain"/>
    <property type="match status" value="1"/>
</dbReference>
<protein>
    <recommendedName>
        <fullName evidence="4">NmrA-like domain-containing protein</fullName>
    </recommendedName>
</protein>
<proteinExistence type="predicted"/>
<dbReference type="RefSeq" id="XP_022393352.1">
    <property type="nucleotide sequence ID" value="XM_022529029.1"/>
</dbReference>
<keyword evidence="2" id="KW-0560">Oxidoreductase</keyword>
<dbReference type="OrthoDB" id="419598at2759"/>
<dbReference type="InterPro" id="IPR008030">
    <property type="entry name" value="NmrA-like"/>
</dbReference>
<evidence type="ECO:0000313" key="6">
    <source>
        <dbReference type="Proteomes" id="UP000179179"/>
    </source>
</evidence>
<dbReference type="SUPFAM" id="SSF51735">
    <property type="entry name" value="NAD(P)-binding Rossmann-fold domains"/>
    <property type="match status" value="1"/>
</dbReference>
<dbReference type="STRING" id="109264.A0A1F8AE27"/>
<comment type="caution">
    <text evidence="5">The sequence shown here is derived from an EMBL/GenBank/DDBJ whole genome shotgun (WGS) entry which is preliminary data.</text>
</comment>
<keyword evidence="6" id="KW-1185">Reference proteome</keyword>
<dbReference type="PANTHER" id="PTHR47706">
    <property type="entry name" value="NMRA-LIKE FAMILY PROTEIN"/>
    <property type="match status" value="1"/>
</dbReference>
<dbReference type="GeneID" id="34445289"/>
<dbReference type="Proteomes" id="UP000179179">
    <property type="component" value="Unassembled WGS sequence"/>
</dbReference>
<dbReference type="Pfam" id="PF05368">
    <property type="entry name" value="NmrA"/>
    <property type="match status" value="1"/>
</dbReference>
<evidence type="ECO:0000256" key="1">
    <source>
        <dbReference type="ARBA" id="ARBA00022857"/>
    </source>
</evidence>
<dbReference type="Gene3D" id="3.90.25.10">
    <property type="entry name" value="UDP-galactose 4-epimerase, domain 1"/>
    <property type="match status" value="1"/>
</dbReference>
<evidence type="ECO:0000313" key="5">
    <source>
        <dbReference type="EMBL" id="OGM49635.1"/>
    </source>
</evidence>
<feature type="coiled-coil region" evidence="3">
    <location>
        <begin position="231"/>
        <end position="258"/>
    </location>
</feature>
<dbReference type="InterPro" id="IPR036291">
    <property type="entry name" value="NAD(P)-bd_dom_sf"/>
</dbReference>
<sequence>MPFMPRVLLLGATGETGSSILDGLLESNKYEVEILVRASSVGKKAVMDIQDRGVKVRVADLTASEDELALVLSGIDILVSAIAAQDQAAQKNLMRAAKMAGIQRVIPCAYATIAPPQGVMLFRDEKEEVYNEIKRLALPYTIIDVGFWHQLSFPRVPSGRADYAVLLQDSTTIHGDGEAPNILSDLRDVGRYVARIIADDRTLNRHVYGWSDILTETEIFGIVEELSGEVIEREYISSQQLEADLKRASAEHAKNLEDPAKRLGFYILQTLYSKYVRRDNQPSYAKYLGYLDARELYPDFVPISFRDFFAEVLAAEAKRPYAHLTVPKTLEH</sequence>
<dbReference type="AlphaFoldDB" id="A0A1F8AE27"/>
<dbReference type="EMBL" id="LYCR01000007">
    <property type="protein sequence ID" value="OGM49635.1"/>
    <property type="molecule type" value="Genomic_DNA"/>
</dbReference>
<reference evidence="5 6" key="1">
    <citation type="journal article" date="2016" name="Genome Biol. Evol.">
        <title>Draft genome sequence of an aflatoxigenic Aspergillus species, A. bombycis.</title>
        <authorList>
            <person name="Moore G.G."/>
            <person name="Mack B.M."/>
            <person name="Beltz S.B."/>
            <person name="Gilbert M.K."/>
        </authorList>
    </citation>
    <scope>NUCLEOTIDE SEQUENCE [LARGE SCALE GENOMIC DNA]</scope>
    <source>
        <strain evidence="6">NRRL 26010</strain>
    </source>
</reference>
<keyword evidence="3" id="KW-0175">Coiled coil</keyword>
<keyword evidence="1" id="KW-0521">NADP</keyword>
<evidence type="ECO:0000256" key="2">
    <source>
        <dbReference type="ARBA" id="ARBA00023002"/>
    </source>
</evidence>
<feature type="domain" description="NmrA-like" evidence="4">
    <location>
        <begin position="6"/>
        <end position="245"/>
    </location>
</feature>